<dbReference type="SMART" id="SM00862">
    <property type="entry name" value="Trans_reg_C"/>
    <property type="match status" value="1"/>
</dbReference>
<name>A0A2W5KGL6_9GAMM</name>
<dbReference type="SUPFAM" id="SSF48452">
    <property type="entry name" value="TPR-like"/>
    <property type="match status" value="1"/>
</dbReference>
<feature type="domain" description="Protein kinase" evidence="8">
    <location>
        <begin position="204"/>
        <end position="490"/>
    </location>
</feature>
<dbReference type="AlphaFoldDB" id="A0A2W5KGL6"/>
<dbReference type="EMBL" id="QFPO01000007">
    <property type="protein sequence ID" value="PZQ14864.1"/>
    <property type="molecule type" value="Genomic_DNA"/>
</dbReference>
<keyword evidence="1" id="KW-0808">Transferase</keyword>
<dbReference type="Pfam" id="PF00069">
    <property type="entry name" value="Pkinase"/>
    <property type="match status" value="1"/>
</dbReference>
<evidence type="ECO:0000256" key="2">
    <source>
        <dbReference type="ARBA" id="ARBA00022741"/>
    </source>
</evidence>
<keyword evidence="2" id="KW-0547">Nucleotide-binding</keyword>
<reference evidence="10 11" key="1">
    <citation type="submission" date="2017-08" db="EMBL/GenBank/DDBJ databases">
        <title>Infants hospitalized years apart are colonized by the same room-sourced microbial strains.</title>
        <authorList>
            <person name="Brooks B."/>
            <person name="Olm M.R."/>
            <person name="Firek B.A."/>
            <person name="Baker R."/>
            <person name="Thomas B.C."/>
            <person name="Morowitz M.J."/>
            <person name="Banfield J.F."/>
        </authorList>
    </citation>
    <scope>NUCLEOTIDE SEQUENCE [LARGE SCALE GENOMIC DNA]</scope>
    <source>
        <strain evidence="10">S2_005_003_R2_42</strain>
    </source>
</reference>
<evidence type="ECO:0000256" key="6">
    <source>
        <dbReference type="PROSITE-ProRule" id="PRU01091"/>
    </source>
</evidence>
<evidence type="ECO:0000256" key="3">
    <source>
        <dbReference type="ARBA" id="ARBA00022777"/>
    </source>
</evidence>
<dbReference type="PROSITE" id="PS50011">
    <property type="entry name" value="PROTEIN_KINASE_DOM"/>
    <property type="match status" value="1"/>
</dbReference>
<dbReference type="InterPro" id="IPR011009">
    <property type="entry name" value="Kinase-like_dom_sf"/>
</dbReference>
<dbReference type="GO" id="GO:0006355">
    <property type="term" value="P:regulation of DNA-templated transcription"/>
    <property type="evidence" value="ECO:0007669"/>
    <property type="project" value="InterPro"/>
</dbReference>
<dbReference type="SMART" id="SM00220">
    <property type="entry name" value="S_TKc"/>
    <property type="match status" value="1"/>
</dbReference>
<feature type="DNA-binding region" description="OmpR/PhoB-type" evidence="6">
    <location>
        <begin position="77"/>
        <end position="175"/>
    </location>
</feature>
<evidence type="ECO:0000256" key="7">
    <source>
        <dbReference type="SAM" id="MobiDB-lite"/>
    </source>
</evidence>
<dbReference type="InterPro" id="IPR011990">
    <property type="entry name" value="TPR-like_helical_dom_sf"/>
</dbReference>
<dbReference type="PANTHER" id="PTHR43289:SF33">
    <property type="entry name" value="SERINE_THREONINE KINASE 31"/>
    <property type="match status" value="1"/>
</dbReference>
<organism evidence="10 11">
    <name type="scientific">Rhodanobacter denitrificans</name>
    <dbReference type="NCBI Taxonomy" id="666685"/>
    <lineage>
        <taxon>Bacteria</taxon>
        <taxon>Pseudomonadati</taxon>
        <taxon>Pseudomonadota</taxon>
        <taxon>Gammaproteobacteria</taxon>
        <taxon>Lysobacterales</taxon>
        <taxon>Rhodanobacteraceae</taxon>
        <taxon>Rhodanobacter</taxon>
    </lineage>
</organism>
<keyword evidence="5 6" id="KW-0238">DNA-binding</keyword>
<proteinExistence type="predicted"/>
<evidence type="ECO:0000256" key="1">
    <source>
        <dbReference type="ARBA" id="ARBA00022679"/>
    </source>
</evidence>
<accession>A0A2W5KGL6</accession>
<evidence type="ECO:0000313" key="10">
    <source>
        <dbReference type="EMBL" id="PZQ14864.1"/>
    </source>
</evidence>
<feature type="domain" description="OmpR/PhoB-type" evidence="9">
    <location>
        <begin position="77"/>
        <end position="175"/>
    </location>
</feature>
<sequence length="979" mass="106332">MPERLMCTAPKSRKTARSGPRSCEPRRLRMLGRRCGQRPHAAFKKPSSRGDALRSAAFDRSTRHGRRMADAVATPDAPLYRWRFGSCEFDESRLELHVAGALATIEHKPLQVLALLLRHAGEVVTKHELFDAVWAGRVTVDHVLATAVGKLRRAIGDEAGVEIRTVPRIGYRLSGTVERIAAGRRLASELALAAGQRVPSREHFRLDRQLGRTAGNEIWLARHVKTGERRVYKFALDGERLAALKREATLSRVLRQGLGERDDLVRVIDWNFHAEPFFLESAYAGRNLIDWAAEEPALLDGSAAERVAFFVRIAQAVAAAHGVGVLHKDLKPANVLVEADGTVGWQVRLTDFGSGRLLDPDRLAALGITALGLTLSAHDVAADARSGTLAYLAPELFDGRSPTVQSDVYALGVLLYQLLVGDLRRPLAPGWERDVGDPLLAEDIALATDGAPERRLGSVSELVDRLRRLDARRAEQRRVEAAEARAHAALAALDRARARRPWIGIALAVLAGGFALSAWLYRSADRARLEAERASARSAAIQAFLNEDVLGGANPELAEVPAETSIADLIDRASAGLAERFADAPLTEAGVHEALASTYRGLARHQSALDHLARAEALYMAQLGRTDPASLRVRYAQVPLLAVLGRPEDAAAVLEAADRDAGPLLDADGESALKAALAHGAYHLYRLQAEPMYAAFATADRLQRTVAPQNAALARHIRTSLADAELRLGRSAEAERRVRALREDPLLAASRSGRVQAAADHLLLARILRQQGRHADALNEARDGLDAYEATLGPDHRTTLVALSTVASIHAELEQCAPALEAAREVVERMRRIGPTDSPTLLIEVGNLGYKEYYCGATEQGMAHVREAERALRERYGAEHGAAQNFRFFLAQALTQNGDHAAALEQLDGLSPDALQAGGGSAGWRERLDATRGVVLARLGRRAEGVALLQTSRDALERSGADEEMLEEIGQLLAEFQQP</sequence>
<dbReference type="Pfam" id="PF00486">
    <property type="entry name" value="Trans_reg_C"/>
    <property type="match status" value="1"/>
</dbReference>
<dbReference type="Gene3D" id="1.10.510.10">
    <property type="entry name" value="Transferase(Phosphotransferase) domain 1"/>
    <property type="match status" value="1"/>
</dbReference>
<comment type="caution">
    <text evidence="10">The sequence shown here is derived from an EMBL/GenBank/DDBJ whole genome shotgun (WGS) entry which is preliminary data.</text>
</comment>
<dbReference type="GO" id="GO:0000160">
    <property type="term" value="P:phosphorelay signal transduction system"/>
    <property type="evidence" value="ECO:0007669"/>
    <property type="project" value="InterPro"/>
</dbReference>
<dbReference type="CDD" id="cd00383">
    <property type="entry name" value="trans_reg_C"/>
    <property type="match status" value="1"/>
</dbReference>
<feature type="region of interest" description="Disordered" evidence="7">
    <location>
        <begin position="37"/>
        <end position="69"/>
    </location>
</feature>
<dbReference type="GO" id="GO:0005524">
    <property type="term" value="F:ATP binding"/>
    <property type="evidence" value="ECO:0007669"/>
    <property type="project" value="UniProtKB-KW"/>
</dbReference>
<dbReference type="GO" id="GO:0004674">
    <property type="term" value="F:protein serine/threonine kinase activity"/>
    <property type="evidence" value="ECO:0007669"/>
    <property type="project" value="UniProtKB-KW"/>
</dbReference>
<feature type="region of interest" description="Disordered" evidence="7">
    <location>
        <begin position="1"/>
        <end position="23"/>
    </location>
</feature>
<dbReference type="Gene3D" id="1.10.10.10">
    <property type="entry name" value="Winged helix-like DNA-binding domain superfamily/Winged helix DNA-binding domain"/>
    <property type="match status" value="1"/>
</dbReference>
<dbReference type="PROSITE" id="PS00108">
    <property type="entry name" value="PROTEIN_KINASE_ST"/>
    <property type="match status" value="1"/>
</dbReference>
<dbReference type="PROSITE" id="PS51755">
    <property type="entry name" value="OMPR_PHOB"/>
    <property type="match status" value="1"/>
</dbReference>
<evidence type="ECO:0000259" key="8">
    <source>
        <dbReference type="PROSITE" id="PS50011"/>
    </source>
</evidence>
<evidence type="ECO:0000256" key="4">
    <source>
        <dbReference type="ARBA" id="ARBA00022840"/>
    </source>
</evidence>
<dbReference type="PANTHER" id="PTHR43289">
    <property type="entry name" value="MITOGEN-ACTIVATED PROTEIN KINASE KINASE KINASE 20-RELATED"/>
    <property type="match status" value="1"/>
</dbReference>
<evidence type="ECO:0000313" key="11">
    <source>
        <dbReference type="Proteomes" id="UP000249046"/>
    </source>
</evidence>
<dbReference type="SUPFAM" id="SSF46894">
    <property type="entry name" value="C-terminal effector domain of the bipartite response regulators"/>
    <property type="match status" value="1"/>
</dbReference>
<dbReference type="SUPFAM" id="SSF56112">
    <property type="entry name" value="Protein kinase-like (PK-like)"/>
    <property type="match status" value="1"/>
</dbReference>
<dbReference type="InterPro" id="IPR008271">
    <property type="entry name" value="Ser/Thr_kinase_AS"/>
</dbReference>
<keyword evidence="10" id="KW-0723">Serine/threonine-protein kinase</keyword>
<dbReference type="GO" id="GO:0003677">
    <property type="term" value="F:DNA binding"/>
    <property type="evidence" value="ECO:0007669"/>
    <property type="project" value="UniProtKB-UniRule"/>
</dbReference>
<dbReference type="InterPro" id="IPR001867">
    <property type="entry name" value="OmpR/PhoB-type_DNA-bd"/>
</dbReference>
<feature type="compositionally biased region" description="Basic residues" evidence="7">
    <location>
        <begin position="37"/>
        <end position="47"/>
    </location>
</feature>
<dbReference type="Gene3D" id="1.25.40.10">
    <property type="entry name" value="Tetratricopeptide repeat domain"/>
    <property type="match status" value="1"/>
</dbReference>
<dbReference type="Proteomes" id="UP000249046">
    <property type="component" value="Unassembled WGS sequence"/>
</dbReference>
<protein>
    <submittedName>
        <fullName evidence="10">Serine/threonine protein kinase</fullName>
    </submittedName>
</protein>
<dbReference type="InterPro" id="IPR016032">
    <property type="entry name" value="Sig_transdc_resp-reg_C-effctor"/>
</dbReference>
<dbReference type="InterPro" id="IPR000719">
    <property type="entry name" value="Prot_kinase_dom"/>
</dbReference>
<dbReference type="InterPro" id="IPR036388">
    <property type="entry name" value="WH-like_DNA-bd_sf"/>
</dbReference>
<evidence type="ECO:0000259" key="9">
    <source>
        <dbReference type="PROSITE" id="PS51755"/>
    </source>
</evidence>
<keyword evidence="4" id="KW-0067">ATP-binding</keyword>
<evidence type="ECO:0000256" key="5">
    <source>
        <dbReference type="ARBA" id="ARBA00023125"/>
    </source>
</evidence>
<gene>
    <name evidence="10" type="ORF">DI564_10235</name>
</gene>
<dbReference type="Pfam" id="PF13424">
    <property type="entry name" value="TPR_12"/>
    <property type="match status" value="1"/>
</dbReference>
<keyword evidence="3 10" id="KW-0418">Kinase</keyword>